<dbReference type="EMBL" id="CAJVQA010079612">
    <property type="protein sequence ID" value="CAG8836806.1"/>
    <property type="molecule type" value="Genomic_DNA"/>
</dbReference>
<comment type="caution">
    <text evidence="2">The sequence shown here is derived from an EMBL/GenBank/DDBJ whole genome shotgun (WGS) entry which is preliminary data.</text>
</comment>
<feature type="compositionally biased region" description="Basic and acidic residues" evidence="1">
    <location>
        <begin position="12"/>
        <end position="22"/>
    </location>
</feature>
<evidence type="ECO:0000313" key="3">
    <source>
        <dbReference type="Proteomes" id="UP000789759"/>
    </source>
</evidence>
<gene>
    <name evidence="2" type="ORF">CPELLU_LOCUS21447</name>
</gene>
<feature type="compositionally biased region" description="Polar residues" evidence="1">
    <location>
        <begin position="25"/>
        <end position="40"/>
    </location>
</feature>
<name>A0A9N9PDI8_9GLOM</name>
<dbReference type="AlphaFoldDB" id="A0A9N9PDI8"/>
<feature type="non-terminal residue" evidence="2">
    <location>
        <position position="40"/>
    </location>
</feature>
<feature type="non-terminal residue" evidence="2">
    <location>
        <position position="1"/>
    </location>
</feature>
<protein>
    <submittedName>
        <fullName evidence="2">19791_t:CDS:1</fullName>
    </submittedName>
</protein>
<feature type="compositionally biased region" description="Polar residues" evidence="1">
    <location>
        <begin position="1"/>
        <end position="11"/>
    </location>
</feature>
<proteinExistence type="predicted"/>
<sequence length="40" mass="4606">EIIITNSSHSTFELERTKRADESQENNVHTGYLTNKISEL</sequence>
<reference evidence="2" key="1">
    <citation type="submission" date="2021-06" db="EMBL/GenBank/DDBJ databases">
        <authorList>
            <person name="Kallberg Y."/>
            <person name="Tangrot J."/>
            <person name="Rosling A."/>
        </authorList>
    </citation>
    <scope>NUCLEOTIDE SEQUENCE</scope>
    <source>
        <strain evidence="2">FL966</strain>
    </source>
</reference>
<keyword evidence="3" id="KW-1185">Reference proteome</keyword>
<dbReference type="Proteomes" id="UP000789759">
    <property type="component" value="Unassembled WGS sequence"/>
</dbReference>
<evidence type="ECO:0000256" key="1">
    <source>
        <dbReference type="SAM" id="MobiDB-lite"/>
    </source>
</evidence>
<accession>A0A9N9PDI8</accession>
<feature type="region of interest" description="Disordered" evidence="1">
    <location>
        <begin position="1"/>
        <end position="40"/>
    </location>
</feature>
<evidence type="ECO:0000313" key="2">
    <source>
        <dbReference type="EMBL" id="CAG8836806.1"/>
    </source>
</evidence>
<organism evidence="2 3">
    <name type="scientific">Cetraspora pellucida</name>
    <dbReference type="NCBI Taxonomy" id="1433469"/>
    <lineage>
        <taxon>Eukaryota</taxon>
        <taxon>Fungi</taxon>
        <taxon>Fungi incertae sedis</taxon>
        <taxon>Mucoromycota</taxon>
        <taxon>Glomeromycotina</taxon>
        <taxon>Glomeromycetes</taxon>
        <taxon>Diversisporales</taxon>
        <taxon>Gigasporaceae</taxon>
        <taxon>Cetraspora</taxon>
    </lineage>
</organism>